<dbReference type="Gene3D" id="2.40.50.100">
    <property type="match status" value="1"/>
</dbReference>
<keyword evidence="3" id="KW-0813">Transport</keyword>
<evidence type="ECO:0000259" key="8">
    <source>
        <dbReference type="Pfam" id="PF25967"/>
    </source>
</evidence>
<evidence type="ECO:0000256" key="5">
    <source>
        <dbReference type="SAM" id="Phobius"/>
    </source>
</evidence>
<reference evidence="9 10" key="1">
    <citation type="submission" date="2022-10" db="EMBL/GenBank/DDBJ databases">
        <title>Roseococcus glaciei nov., sp. nov., isolated from glacier.</title>
        <authorList>
            <person name="Liu Q."/>
            <person name="Xin Y.-H."/>
        </authorList>
    </citation>
    <scope>NUCLEOTIDE SEQUENCE [LARGE SCALE GENOMIC DNA]</scope>
    <source>
        <strain evidence="9 10">MDT2-1-1</strain>
    </source>
</reference>
<dbReference type="Gene3D" id="2.40.30.170">
    <property type="match status" value="1"/>
</dbReference>
<dbReference type="NCBIfam" id="TIGR01730">
    <property type="entry name" value="RND_mfp"/>
    <property type="match status" value="1"/>
</dbReference>
<dbReference type="PANTHER" id="PTHR30469:SF15">
    <property type="entry name" value="HLYD FAMILY OF SECRETION PROTEINS"/>
    <property type="match status" value="1"/>
</dbReference>
<accession>A0ABT3NPY0</accession>
<evidence type="ECO:0000256" key="1">
    <source>
        <dbReference type="ARBA" id="ARBA00004196"/>
    </source>
</evidence>
<keyword evidence="4" id="KW-0175">Coiled coil</keyword>
<sequence>MPDHNLPERTSPAEVQASPAPRRGRAWLWLPVLAVLGVGGWWGWTHRPAEAPPPAAIAAAPAALTVAVRPVERRSLLRPVIGDGSVAAWQELVVGVETGGFRVIEASFEPGDRVRAGQVLVRLDPSVPEALLAQAEAAVAEAEAALRIAEAEQRRAADLARTESVARATLEQRQSVTRQAEARLAAGRARRDEAASRLAQTRIAAPTDGTVSRRSVLLGAVVQPGQEMFRLIRDDRLELEARVPELELARVEPGQEVRVLHGEREIAGRVRAIFPTVEGTTRLGIVHVVLPPEAGLRVGQFARAEIGAGSAPALVVPQEAVVFRGGQAVAFVLSEDGEKAMQRTVATGQRREGLVEVTQGLREGDRVVTQGAGFLADEDRVRVAPEPRASQSASAAR</sequence>
<dbReference type="Gene3D" id="1.10.287.470">
    <property type="entry name" value="Helix hairpin bin"/>
    <property type="match status" value="1"/>
</dbReference>
<dbReference type="Pfam" id="PF25954">
    <property type="entry name" value="Beta-barrel_RND_2"/>
    <property type="match status" value="1"/>
</dbReference>
<dbReference type="InterPro" id="IPR058627">
    <property type="entry name" value="MdtA-like_C"/>
</dbReference>
<dbReference type="SUPFAM" id="SSF111369">
    <property type="entry name" value="HlyD-like secretion proteins"/>
    <property type="match status" value="1"/>
</dbReference>
<keyword evidence="5" id="KW-0472">Membrane</keyword>
<comment type="similarity">
    <text evidence="2">Belongs to the membrane fusion protein (MFP) (TC 8.A.1) family.</text>
</comment>
<keyword evidence="5" id="KW-1133">Transmembrane helix</keyword>
<feature type="domain" description="Multidrug resistance protein MdtA-like C-terminal permuted SH3" evidence="8">
    <location>
        <begin position="313"/>
        <end position="372"/>
    </location>
</feature>
<keyword evidence="10" id="KW-1185">Reference proteome</keyword>
<comment type="subcellular location">
    <subcellularLocation>
        <location evidence="1">Cell envelope</location>
    </subcellularLocation>
</comment>
<evidence type="ECO:0000313" key="9">
    <source>
        <dbReference type="EMBL" id="MCW8084216.1"/>
    </source>
</evidence>
<evidence type="ECO:0000259" key="6">
    <source>
        <dbReference type="Pfam" id="PF25917"/>
    </source>
</evidence>
<organism evidence="9 10">
    <name type="scientific">Sabulicella glaciei</name>
    <dbReference type="NCBI Taxonomy" id="2984948"/>
    <lineage>
        <taxon>Bacteria</taxon>
        <taxon>Pseudomonadati</taxon>
        <taxon>Pseudomonadota</taxon>
        <taxon>Alphaproteobacteria</taxon>
        <taxon>Acetobacterales</taxon>
        <taxon>Acetobacteraceae</taxon>
        <taxon>Sabulicella</taxon>
    </lineage>
</organism>
<dbReference type="Proteomes" id="UP001526430">
    <property type="component" value="Unassembled WGS sequence"/>
</dbReference>
<evidence type="ECO:0000256" key="3">
    <source>
        <dbReference type="ARBA" id="ARBA00022448"/>
    </source>
</evidence>
<evidence type="ECO:0000313" key="10">
    <source>
        <dbReference type="Proteomes" id="UP001526430"/>
    </source>
</evidence>
<dbReference type="InterPro" id="IPR058625">
    <property type="entry name" value="MdtA-like_BSH"/>
</dbReference>
<feature type="coiled-coil region" evidence="4">
    <location>
        <begin position="132"/>
        <end position="159"/>
    </location>
</feature>
<proteinExistence type="inferred from homology"/>
<dbReference type="PANTHER" id="PTHR30469">
    <property type="entry name" value="MULTIDRUG RESISTANCE PROTEIN MDTA"/>
    <property type="match status" value="1"/>
</dbReference>
<name>A0ABT3NPY0_9PROT</name>
<evidence type="ECO:0000256" key="4">
    <source>
        <dbReference type="SAM" id="Coils"/>
    </source>
</evidence>
<feature type="domain" description="CusB-like beta-barrel" evidence="7">
    <location>
        <begin position="239"/>
        <end position="308"/>
    </location>
</feature>
<dbReference type="RefSeq" id="WP_301587823.1">
    <property type="nucleotide sequence ID" value="NZ_JAPFQI010000001.1"/>
</dbReference>
<comment type="caution">
    <text evidence="9">The sequence shown here is derived from an EMBL/GenBank/DDBJ whole genome shotgun (WGS) entry which is preliminary data.</text>
</comment>
<protein>
    <submittedName>
        <fullName evidence="9">Efflux RND transporter periplasmic adaptor subunit</fullName>
    </submittedName>
</protein>
<dbReference type="InterPro" id="IPR006143">
    <property type="entry name" value="RND_pump_MFP"/>
</dbReference>
<gene>
    <name evidence="9" type="ORF">OF850_01125</name>
</gene>
<dbReference type="Pfam" id="PF25967">
    <property type="entry name" value="RND-MFP_C"/>
    <property type="match status" value="1"/>
</dbReference>
<feature type="transmembrane region" description="Helical" evidence="5">
    <location>
        <begin position="26"/>
        <end position="44"/>
    </location>
</feature>
<dbReference type="Gene3D" id="2.40.420.20">
    <property type="match status" value="1"/>
</dbReference>
<dbReference type="InterPro" id="IPR058792">
    <property type="entry name" value="Beta-barrel_RND_2"/>
</dbReference>
<dbReference type="EMBL" id="JAPFQI010000001">
    <property type="protein sequence ID" value="MCW8084216.1"/>
    <property type="molecule type" value="Genomic_DNA"/>
</dbReference>
<feature type="domain" description="Multidrug resistance protein MdtA-like barrel-sandwich hybrid" evidence="6">
    <location>
        <begin position="102"/>
        <end position="229"/>
    </location>
</feature>
<dbReference type="Pfam" id="PF25917">
    <property type="entry name" value="BSH_RND"/>
    <property type="match status" value="1"/>
</dbReference>
<evidence type="ECO:0000259" key="7">
    <source>
        <dbReference type="Pfam" id="PF25954"/>
    </source>
</evidence>
<keyword evidence="5" id="KW-0812">Transmembrane</keyword>
<evidence type="ECO:0000256" key="2">
    <source>
        <dbReference type="ARBA" id="ARBA00009477"/>
    </source>
</evidence>